<evidence type="ECO:0000256" key="2">
    <source>
        <dbReference type="ARBA" id="ARBA00022729"/>
    </source>
</evidence>
<dbReference type="EMBL" id="JACHBQ010000001">
    <property type="protein sequence ID" value="MBB5642945.1"/>
    <property type="molecule type" value="Genomic_DNA"/>
</dbReference>
<dbReference type="PANTHER" id="PTHR35841">
    <property type="entry name" value="PHOSPHONATES-BINDING PERIPLASMIC PROTEIN"/>
    <property type="match status" value="1"/>
</dbReference>
<dbReference type="NCBIfam" id="TIGR01098">
    <property type="entry name" value="3A0109s03R"/>
    <property type="match status" value="1"/>
</dbReference>
<dbReference type="Proteomes" id="UP000561726">
    <property type="component" value="Unassembled WGS sequence"/>
</dbReference>
<dbReference type="CDD" id="cd01071">
    <property type="entry name" value="PBP2_PhnD_like"/>
    <property type="match status" value="1"/>
</dbReference>
<feature type="signal peptide" evidence="3">
    <location>
        <begin position="1"/>
        <end position="39"/>
    </location>
</feature>
<comment type="similarity">
    <text evidence="1">Belongs to the phosphate/phosphite/phosphonate binding protein family.</text>
</comment>
<dbReference type="RefSeq" id="WP_236628942.1">
    <property type="nucleotide sequence ID" value="NZ_JACHBQ010000001.1"/>
</dbReference>
<name>A0A7W8ZZU8_9MICO</name>
<dbReference type="AlphaFoldDB" id="A0A7W8ZZU8"/>
<keyword evidence="2 3" id="KW-0732">Signal</keyword>
<accession>A0A7W8ZZU8</accession>
<dbReference type="GO" id="GO:0043190">
    <property type="term" value="C:ATP-binding cassette (ABC) transporter complex"/>
    <property type="evidence" value="ECO:0007669"/>
    <property type="project" value="InterPro"/>
</dbReference>
<organism evidence="4 5">
    <name type="scientific">Cryobacterium roopkundense</name>
    <dbReference type="NCBI Taxonomy" id="1001240"/>
    <lineage>
        <taxon>Bacteria</taxon>
        <taxon>Bacillati</taxon>
        <taxon>Actinomycetota</taxon>
        <taxon>Actinomycetes</taxon>
        <taxon>Micrococcales</taxon>
        <taxon>Microbacteriaceae</taxon>
        <taxon>Cryobacterium</taxon>
    </lineage>
</organism>
<gene>
    <name evidence="4" type="ORF">BJ997_003493</name>
</gene>
<proteinExistence type="inferred from homology"/>
<evidence type="ECO:0000256" key="1">
    <source>
        <dbReference type="ARBA" id="ARBA00007162"/>
    </source>
</evidence>
<dbReference type="Pfam" id="PF12974">
    <property type="entry name" value="Phosphonate-bd"/>
    <property type="match status" value="1"/>
</dbReference>
<dbReference type="PANTHER" id="PTHR35841:SF1">
    <property type="entry name" value="PHOSPHONATES-BINDING PERIPLASMIC PROTEIN"/>
    <property type="match status" value="1"/>
</dbReference>
<evidence type="ECO:0000313" key="5">
    <source>
        <dbReference type="Proteomes" id="UP000561726"/>
    </source>
</evidence>
<feature type="chain" id="PRO_5039189104" evidence="3">
    <location>
        <begin position="40"/>
        <end position="319"/>
    </location>
</feature>
<evidence type="ECO:0000256" key="3">
    <source>
        <dbReference type="SAM" id="SignalP"/>
    </source>
</evidence>
<evidence type="ECO:0000313" key="4">
    <source>
        <dbReference type="EMBL" id="MBB5642945.1"/>
    </source>
</evidence>
<dbReference type="Gene3D" id="3.40.190.10">
    <property type="entry name" value="Periplasmic binding protein-like II"/>
    <property type="match status" value="2"/>
</dbReference>
<dbReference type="GO" id="GO:0055085">
    <property type="term" value="P:transmembrane transport"/>
    <property type="evidence" value="ECO:0007669"/>
    <property type="project" value="InterPro"/>
</dbReference>
<reference evidence="4 5" key="1">
    <citation type="submission" date="2020-08" db="EMBL/GenBank/DDBJ databases">
        <title>Sequencing the genomes of 1000 actinobacteria strains.</title>
        <authorList>
            <person name="Klenk H.-P."/>
        </authorList>
    </citation>
    <scope>NUCLEOTIDE SEQUENCE [LARGE SCALE GENOMIC DNA]</scope>
    <source>
        <strain evidence="4 5">DSM 21065</strain>
    </source>
</reference>
<dbReference type="InterPro" id="IPR005770">
    <property type="entry name" value="PhnD"/>
</dbReference>
<comment type="caution">
    <text evidence="4">The sequence shown here is derived from an EMBL/GenBank/DDBJ whole genome shotgun (WGS) entry which is preliminary data.</text>
</comment>
<dbReference type="SUPFAM" id="SSF53850">
    <property type="entry name" value="Periplasmic binding protein-like II"/>
    <property type="match status" value="1"/>
</dbReference>
<sequence length="319" mass="33424">MAITSSLSHRSNARTIATKTAIAAGAAVLLTLSLASCSAADASATATDSTASYAADENTLVFGVVPDSVDTQTNYQPLMDYIEAETGKTVEYHESTDYAALIEAAIAGKIDVASFSGFTYLTATTNGAAITPISSIVTEEGQEPGYFSQAIVPADSPITSIDEFAGKKVCFVDPSSTSGYLFPSYNLLEAGIDPVADVTPVFAGKHDVSVTKVGEGKECEVGFAEDSEVAKNDSVKVIAETMVPGAPIVVSDTLPDEMKTQLTDLLAEVTIDDIIASGITSADTDAFRATFYSTEPVSDEYYDTIRDICVKTQAAQCQE</sequence>
<protein>
    <submittedName>
        <fullName evidence="4">Phosphonate transport system substrate-binding protein</fullName>
    </submittedName>
</protein>